<keyword evidence="1" id="KW-1185">Reference proteome</keyword>
<evidence type="ECO:0000313" key="1">
    <source>
        <dbReference type="Proteomes" id="UP000887572"/>
    </source>
</evidence>
<evidence type="ECO:0000313" key="2">
    <source>
        <dbReference type="WBParaSite" id="Gr19_v10_g1362.t1"/>
    </source>
</evidence>
<dbReference type="Proteomes" id="UP000887572">
    <property type="component" value="Unplaced"/>
</dbReference>
<name>A0A914H4N3_GLORO</name>
<organism evidence="1 2">
    <name type="scientific">Globodera rostochiensis</name>
    <name type="common">Golden nematode worm</name>
    <name type="synonym">Heterodera rostochiensis</name>
    <dbReference type="NCBI Taxonomy" id="31243"/>
    <lineage>
        <taxon>Eukaryota</taxon>
        <taxon>Metazoa</taxon>
        <taxon>Ecdysozoa</taxon>
        <taxon>Nematoda</taxon>
        <taxon>Chromadorea</taxon>
        <taxon>Rhabditida</taxon>
        <taxon>Tylenchina</taxon>
        <taxon>Tylenchomorpha</taxon>
        <taxon>Tylenchoidea</taxon>
        <taxon>Heteroderidae</taxon>
        <taxon>Heteroderinae</taxon>
        <taxon>Globodera</taxon>
    </lineage>
</organism>
<dbReference type="WBParaSite" id="Gr19_v10_g1362.t1">
    <property type="protein sequence ID" value="Gr19_v10_g1362.t1"/>
    <property type="gene ID" value="Gr19_v10_g1362"/>
</dbReference>
<sequence length="66" mass="7787">MHALNHFCPEGHLNGIINSIGFTFRQKRRISNPYFALRIFCLPNCPLMRRHRPNNPPHSSIYKSRL</sequence>
<dbReference type="AlphaFoldDB" id="A0A914H4N3"/>
<protein>
    <submittedName>
        <fullName evidence="2">Uncharacterized protein</fullName>
    </submittedName>
</protein>
<reference evidence="2" key="1">
    <citation type="submission" date="2022-11" db="UniProtKB">
        <authorList>
            <consortium name="WormBaseParasite"/>
        </authorList>
    </citation>
    <scope>IDENTIFICATION</scope>
</reference>
<accession>A0A914H4N3</accession>
<proteinExistence type="predicted"/>